<dbReference type="Pfam" id="PF11950">
    <property type="entry name" value="DUF3467"/>
    <property type="match status" value="1"/>
</dbReference>
<evidence type="ECO:0000313" key="2">
    <source>
        <dbReference type="EMBL" id="WNY28297.1"/>
    </source>
</evidence>
<proteinExistence type="predicted"/>
<organism evidence="2 3">
    <name type="scientific">Methanimicrococcus stummii</name>
    <dbReference type="NCBI Taxonomy" id="3028294"/>
    <lineage>
        <taxon>Archaea</taxon>
        <taxon>Methanobacteriati</taxon>
        <taxon>Methanobacteriota</taxon>
        <taxon>Stenosarchaea group</taxon>
        <taxon>Methanomicrobia</taxon>
        <taxon>Methanosarcinales</taxon>
        <taxon>Methanosarcinaceae</taxon>
        <taxon>Methanimicrococcus</taxon>
    </lineage>
</organism>
<protein>
    <recommendedName>
        <fullName evidence="4">DUF3467 domain-containing protein</fullName>
    </recommendedName>
</protein>
<dbReference type="GeneID" id="85196928"/>
<name>A0AA96ZYN6_9EURY</name>
<evidence type="ECO:0000313" key="3">
    <source>
        <dbReference type="Proteomes" id="UP001302662"/>
    </source>
</evidence>
<sequence length="129" mass="14266">MTDENIPQTNAPAQPGQPLEIVIEVSKEEDFKRFYAIGAIGVNNIYDFRVSFYNDDPEIGQRNGVKKIHRKIGTEVILSPVAAKELARWLMQNVKDYENKFGEIKGQTGAKGGSKGTSDDDSTVLDGYA</sequence>
<evidence type="ECO:0008006" key="4">
    <source>
        <dbReference type="Google" id="ProtNLM"/>
    </source>
</evidence>
<evidence type="ECO:0000256" key="1">
    <source>
        <dbReference type="SAM" id="MobiDB-lite"/>
    </source>
</evidence>
<reference evidence="2 3" key="1">
    <citation type="submission" date="2023-07" db="EMBL/GenBank/DDBJ databases">
        <title>Closed genome sequence of Methanimicrococcus sp. Es2.</title>
        <authorList>
            <person name="Protasov E."/>
            <person name="Platt K."/>
            <person name="Reeh H."/>
            <person name="Poehlein A."/>
            <person name="Daniel R."/>
            <person name="Brune A."/>
        </authorList>
    </citation>
    <scope>NUCLEOTIDE SEQUENCE [LARGE SCALE GENOMIC DNA]</scope>
    <source>
        <strain evidence="2 3">Es2</strain>
    </source>
</reference>
<gene>
    <name evidence="2" type="ORF">MmiEs2_04810</name>
</gene>
<dbReference type="RefSeq" id="WP_316559838.1">
    <property type="nucleotide sequence ID" value="NZ_CP131062.1"/>
</dbReference>
<dbReference type="EMBL" id="CP131062">
    <property type="protein sequence ID" value="WNY28297.1"/>
    <property type="molecule type" value="Genomic_DNA"/>
</dbReference>
<dbReference type="AlphaFoldDB" id="A0AA96ZYN6"/>
<keyword evidence="3" id="KW-1185">Reference proteome</keyword>
<accession>A0AA96ZYN6</accession>
<feature type="region of interest" description="Disordered" evidence="1">
    <location>
        <begin position="104"/>
        <end position="129"/>
    </location>
</feature>
<dbReference type="Proteomes" id="UP001302662">
    <property type="component" value="Chromosome"/>
</dbReference>
<dbReference type="KEGG" id="mees:MmiEs2_04810"/>
<dbReference type="InterPro" id="IPR021857">
    <property type="entry name" value="DUF3467"/>
</dbReference>